<evidence type="ECO:0000259" key="10">
    <source>
        <dbReference type="Pfam" id="PF00889"/>
    </source>
</evidence>
<evidence type="ECO:0000313" key="11">
    <source>
        <dbReference type="EMBL" id="RAV31578.1"/>
    </source>
</evidence>
<dbReference type="GO" id="GO:0005737">
    <property type="term" value="C:cytoplasm"/>
    <property type="evidence" value="ECO:0007669"/>
    <property type="project" value="UniProtKB-SubCell"/>
</dbReference>
<dbReference type="Gene3D" id="3.30.479.20">
    <property type="entry name" value="Elongation factor Ts, dimerisation domain"/>
    <property type="match status" value="2"/>
</dbReference>
<keyword evidence="4 7" id="KW-0251">Elongation factor</keyword>
<evidence type="ECO:0000313" key="14">
    <source>
        <dbReference type="Proteomes" id="UP000251577"/>
    </source>
</evidence>
<evidence type="ECO:0000256" key="4">
    <source>
        <dbReference type="ARBA" id="ARBA00022768"/>
    </source>
</evidence>
<evidence type="ECO:0000256" key="7">
    <source>
        <dbReference type="HAMAP-Rule" id="MF_00050"/>
    </source>
</evidence>
<evidence type="ECO:0000256" key="9">
    <source>
        <dbReference type="RuleBase" id="RU000643"/>
    </source>
</evidence>
<feature type="region of interest" description="Involved in Mg(2+) ion dislocation from EF-Tu" evidence="7">
    <location>
        <begin position="76"/>
        <end position="79"/>
    </location>
</feature>
<dbReference type="PROSITE" id="PS01127">
    <property type="entry name" value="EF_TS_2"/>
    <property type="match status" value="1"/>
</dbReference>
<dbReference type="PANTHER" id="PTHR11741:SF0">
    <property type="entry name" value="ELONGATION FACTOR TS, MITOCHONDRIAL"/>
    <property type="match status" value="1"/>
</dbReference>
<evidence type="ECO:0000256" key="1">
    <source>
        <dbReference type="ARBA" id="ARBA00005532"/>
    </source>
</evidence>
<comment type="caution">
    <text evidence="12">The sequence shown here is derived from an EMBL/GenBank/DDBJ whole genome shotgun (WGS) entry which is preliminary data.</text>
</comment>
<dbReference type="SUPFAM" id="SSF54713">
    <property type="entry name" value="Elongation factor Ts (EF-Ts), dimerisation domain"/>
    <property type="match status" value="1"/>
</dbReference>
<dbReference type="Pfam" id="PF00889">
    <property type="entry name" value="EF_TS"/>
    <property type="match status" value="1"/>
</dbReference>
<protein>
    <recommendedName>
        <fullName evidence="2 7">Elongation factor Ts</fullName>
        <shortName evidence="7">EF-Ts</shortName>
    </recommendedName>
</protein>
<dbReference type="HAMAP" id="MF_00050">
    <property type="entry name" value="EF_Ts"/>
    <property type="match status" value="1"/>
</dbReference>
<dbReference type="Proteomes" id="UP000251577">
    <property type="component" value="Unassembled WGS sequence"/>
</dbReference>
<evidence type="ECO:0000313" key="12">
    <source>
        <dbReference type="EMBL" id="RAV34480.1"/>
    </source>
</evidence>
<gene>
    <name evidence="7" type="primary">tsf</name>
    <name evidence="12" type="ORF">CWC39_03130</name>
    <name evidence="11" type="ORF">DLJ54_07590</name>
</gene>
<reference evidence="13 14" key="1">
    <citation type="journal article" date="2018" name="Syst. Appl. Microbiol.">
        <title>Corynebacterium heidelbergense sp. nov., isolated from the preen glands of Egyptian geese (Alopochen aegyptiacus).</title>
        <authorList>
            <person name="Braun M.S."/>
            <person name="Wang E."/>
            <person name="Zimmermann S."/>
            <person name="Wink M."/>
        </authorList>
    </citation>
    <scope>NUCLEOTIDE SEQUENCE [LARGE SCALE GENOMIC DNA]</scope>
    <source>
        <strain evidence="11 14">647</strain>
        <strain evidence="12 13">DSM 104638</strain>
    </source>
</reference>
<dbReference type="InterPro" id="IPR001816">
    <property type="entry name" value="Transl_elong_EFTs/EF1B"/>
</dbReference>
<keyword evidence="5 7" id="KW-0648">Protein biosynthesis</keyword>
<dbReference type="RefSeq" id="WP_112769061.1">
    <property type="nucleotide sequence ID" value="NZ_CP063191.1"/>
</dbReference>
<dbReference type="InterPro" id="IPR014039">
    <property type="entry name" value="Transl_elong_EFTs/EF1B_dimer"/>
</dbReference>
<dbReference type="InterPro" id="IPR036402">
    <property type="entry name" value="EF-Ts_dimer_sf"/>
</dbReference>
<evidence type="ECO:0000256" key="2">
    <source>
        <dbReference type="ARBA" id="ARBA00016956"/>
    </source>
</evidence>
<dbReference type="CDD" id="cd14275">
    <property type="entry name" value="UBA_EF-Ts"/>
    <property type="match status" value="1"/>
</dbReference>
<organism evidence="12 13">
    <name type="scientific">Corynebacterium heidelbergense</name>
    <dbReference type="NCBI Taxonomy" id="2055947"/>
    <lineage>
        <taxon>Bacteria</taxon>
        <taxon>Bacillati</taxon>
        <taxon>Actinomycetota</taxon>
        <taxon>Actinomycetes</taxon>
        <taxon>Mycobacteriales</taxon>
        <taxon>Corynebacteriaceae</taxon>
        <taxon>Corynebacterium</taxon>
    </lineage>
</organism>
<dbReference type="EMBL" id="QHCV01000076">
    <property type="protein sequence ID" value="RAV31578.1"/>
    <property type="molecule type" value="Genomic_DNA"/>
</dbReference>
<dbReference type="InterPro" id="IPR009060">
    <property type="entry name" value="UBA-like_sf"/>
</dbReference>
<evidence type="ECO:0000313" key="13">
    <source>
        <dbReference type="Proteomes" id="UP000251047"/>
    </source>
</evidence>
<dbReference type="FunFam" id="1.10.286.20:FF:000001">
    <property type="entry name" value="Elongation factor Ts"/>
    <property type="match status" value="1"/>
</dbReference>
<dbReference type="NCBIfam" id="TIGR00116">
    <property type="entry name" value="tsf"/>
    <property type="match status" value="1"/>
</dbReference>
<dbReference type="OrthoDB" id="9808348at2"/>
<keyword evidence="3 7" id="KW-0963">Cytoplasm</keyword>
<dbReference type="Gene3D" id="1.10.286.20">
    <property type="match status" value="1"/>
</dbReference>
<feature type="domain" description="Translation elongation factor EFTs/EF1B dimerisation" evidence="10">
    <location>
        <begin position="68"/>
        <end position="271"/>
    </location>
</feature>
<dbReference type="AlphaFoldDB" id="A0A364VCX9"/>
<comment type="subcellular location">
    <subcellularLocation>
        <location evidence="7 9">Cytoplasm</location>
    </subcellularLocation>
</comment>
<dbReference type="EMBL" id="PHQP01000014">
    <property type="protein sequence ID" value="RAV34480.1"/>
    <property type="molecule type" value="Genomic_DNA"/>
</dbReference>
<evidence type="ECO:0000256" key="8">
    <source>
        <dbReference type="RuleBase" id="RU000642"/>
    </source>
</evidence>
<accession>A0A364VCX9</accession>
<dbReference type="SUPFAM" id="SSF46934">
    <property type="entry name" value="UBA-like"/>
    <property type="match status" value="1"/>
</dbReference>
<evidence type="ECO:0000256" key="3">
    <source>
        <dbReference type="ARBA" id="ARBA00022490"/>
    </source>
</evidence>
<proteinExistence type="inferred from homology"/>
<name>A0A364VCX9_9CORY</name>
<evidence type="ECO:0000256" key="6">
    <source>
        <dbReference type="ARBA" id="ARBA00025453"/>
    </source>
</evidence>
<comment type="function">
    <text evidence="6 7 8">Associates with the EF-Tu.GDP complex and induces the exchange of GDP to GTP. It remains bound to the aminoacyl-tRNA.EF-Tu.GTP complex up to the GTP hydrolysis stage on the ribosome.</text>
</comment>
<keyword evidence="14" id="KW-1185">Reference proteome</keyword>
<dbReference type="PROSITE" id="PS01126">
    <property type="entry name" value="EF_TS_1"/>
    <property type="match status" value="1"/>
</dbReference>
<dbReference type="Proteomes" id="UP000251047">
    <property type="component" value="Unassembled WGS sequence"/>
</dbReference>
<dbReference type="FunFam" id="1.10.8.10:FF:000001">
    <property type="entry name" value="Elongation factor Ts"/>
    <property type="match status" value="1"/>
</dbReference>
<dbReference type="PANTHER" id="PTHR11741">
    <property type="entry name" value="ELONGATION FACTOR TS"/>
    <property type="match status" value="1"/>
</dbReference>
<evidence type="ECO:0000256" key="5">
    <source>
        <dbReference type="ARBA" id="ARBA00022917"/>
    </source>
</evidence>
<dbReference type="Gene3D" id="1.10.8.10">
    <property type="entry name" value="DNA helicase RuvA subunit, C-terminal domain"/>
    <property type="match status" value="1"/>
</dbReference>
<sequence>MANYTAADVKKLREITGAGMMACKKALVDSEGDFDKAIEILRIKGAKDVGKRAERSASEGLIAVSGNTMIEVNAETDFVAKNNEFIDFANKVAEAAAAAQANSREELEQVQVDGQTALEALQQLSAKIGEKLELKRAVTVSGENVATYLHHRSADLPPAVGVLVTYTGDNAEAARGAAMQVAALKARYLSADEVPADVVAKEREIAEATAREEGKPEKALPNIIEGRVKGFYKDVCLLDQPSVTESKKTVKQVVDAAGITLTGFERFEVGQA</sequence>
<dbReference type="InterPro" id="IPR018101">
    <property type="entry name" value="Transl_elong_Ts_CS"/>
</dbReference>
<comment type="similarity">
    <text evidence="1 7 8">Belongs to the EF-Ts family.</text>
</comment>
<dbReference type="GO" id="GO:0003746">
    <property type="term" value="F:translation elongation factor activity"/>
    <property type="evidence" value="ECO:0007669"/>
    <property type="project" value="UniProtKB-UniRule"/>
</dbReference>